<organism evidence="1 2">
    <name type="scientific">Polaribacter filamentus</name>
    <dbReference type="NCBI Taxonomy" id="53483"/>
    <lineage>
        <taxon>Bacteria</taxon>
        <taxon>Pseudomonadati</taxon>
        <taxon>Bacteroidota</taxon>
        <taxon>Flavobacteriia</taxon>
        <taxon>Flavobacteriales</taxon>
        <taxon>Flavobacteriaceae</taxon>
    </lineage>
</organism>
<reference evidence="1 2" key="1">
    <citation type="submission" date="2016-11" db="EMBL/GenBank/DDBJ databases">
        <title>Trade-off between light-utilization and light-protection in marine flavobacteria.</title>
        <authorList>
            <person name="Kumagai Y."/>
        </authorList>
    </citation>
    <scope>NUCLEOTIDE SEQUENCE [LARGE SCALE GENOMIC DNA]</scope>
    <source>
        <strain evidence="1 2">ATCC 700397</strain>
    </source>
</reference>
<accession>A0A2S7KY81</accession>
<dbReference type="RefSeq" id="WP_104809839.1">
    <property type="nucleotide sequence ID" value="NZ_MQUA01000013.1"/>
</dbReference>
<keyword evidence="2" id="KW-1185">Reference proteome</keyword>
<gene>
    <name evidence="1" type="ORF">BST83_11035</name>
</gene>
<dbReference type="EMBL" id="MQUA01000013">
    <property type="protein sequence ID" value="PQB07629.1"/>
    <property type="molecule type" value="Genomic_DNA"/>
</dbReference>
<sequence>MFTEYKNLPNNSRVWIYQSEREFNQKEIEIISAKAEEFINSWTRHGDNLKGSFTIKYNQFLVLAVDESFNTVSGCSIDSSVRFVQQLEKELQLDLMNKMNITFKDNETINLVKLSDFQQFAKDKKISLETIVFNNMVNTKEDFENKWEIPAKQSWHKRFLV</sequence>
<evidence type="ECO:0000313" key="1">
    <source>
        <dbReference type="EMBL" id="PQB07629.1"/>
    </source>
</evidence>
<dbReference type="OrthoDB" id="978691at2"/>
<proteinExistence type="predicted"/>
<evidence type="ECO:0000313" key="2">
    <source>
        <dbReference type="Proteomes" id="UP000239522"/>
    </source>
</evidence>
<comment type="caution">
    <text evidence="1">The sequence shown here is derived from an EMBL/GenBank/DDBJ whole genome shotgun (WGS) entry which is preliminary data.</text>
</comment>
<dbReference type="AlphaFoldDB" id="A0A2S7KY81"/>
<protein>
    <submittedName>
        <fullName evidence="1">ABC transporter ATPase</fullName>
    </submittedName>
</protein>
<name>A0A2S7KY81_9FLAO</name>
<dbReference type="Proteomes" id="UP000239522">
    <property type="component" value="Unassembled WGS sequence"/>
</dbReference>